<dbReference type="InterPro" id="IPR001040">
    <property type="entry name" value="TIF_eIF_4E"/>
</dbReference>
<accession>A0A6A5C8G9</accession>
<dbReference type="GO" id="GO:0003743">
    <property type="term" value="F:translation initiation factor activity"/>
    <property type="evidence" value="ECO:0007669"/>
    <property type="project" value="UniProtKB-KW"/>
</dbReference>
<evidence type="ECO:0000256" key="2">
    <source>
        <dbReference type="ARBA" id="ARBA00022845"/>
    </source>
</evidence>
<dbReference type="Pfam" id="PF01652">
    <property type="entry name" value="IF4E"/>
    <property type="match status" value="1"/>
</dbReference>
<sequence length="226" mass="26255">MSSSADQSPMDESSTTPTNEEEYFEDQPPVEEKKPKSKPKPLKNKWRFWHEKVTTGDAWKSLEHLSDLCEFGTIQEFWSCFNNLPDLSHLKVKESFHLMKNLNEPTDVTTKVQHLKIAPAWEDPYNVNGGEWVFRIPKEVSDTVWRELVLAVIGEQYHSVLQPGDEICGLSVSQRPTDNVFKIWNKVVGTEEDQKKIYSRTIEILSEQIKNISDSIQTPYYKKHKE</sequence>
<organism evidence="7 8">
    <name type="scientific">Naegleria fowleri</name>
    <name type="common">Brain eating amoeba</name>
    <dbReference type="NCBI Taxonomy" id="5763"/>
    <lineage>
        <taxon>Eukaryota</taxon>
        <taxon>Discoba</taxon>
        <taxon>Heterolobosea</taxon>
        <taxon>Tetramitia</taxon>
        <taxon>Eutetramitia</taxon>
        <taxon>Vahlkampfiidae</taxon>
        <taxon>Naegleria</taxon>
    </lineage>
</organism>
<dbReference type="VEuPathDB" id="AmoebaDB:NfTy_022710"/>
<dbReference type="VEuPathDB" id="AmoebaDB:FDP41_011921"/>
<gene>
    <name evidence="7" type="ORF">FDP41_011921</name>
</gene>
<dbReference type="Gene3D" id="3.30.760.10">
    <property type="entry name" value="RNA Cap, Translation Initiation Factor Eif4e"/>
    <property type="match status" value="1"/>
</dbReference>
<evidence type="ECO:0000256" key="6">
    <source>
        <dbReference type="SAM" id="MobiDB-lite"/>
    </source>
</evidence>
<dbReference type="VEuPathDB" id="AmoebaDB:NF0068330"/>
<dbReference type="PANTHER" id="PTHR11960:SF66">
    <property type="entry name" value="EUKARYOTIC TRANSLATION INITIATION FACTOR 4E TYPE 3"/>
    <property type="match status" value="1"/>
</dbReference>
<evidence type="ECO:0000256" key="1">
    <source>
        <dbReference type="ARBA" id="ARBA00022540"/>
    </source>
</evidence>
<feature type="compositionally biased region" description="Polar residues" evidence="6">
    <location>
        <begin position="1"/>
        <end position="18"/>
    </location>
</feature>
<feature type="compositionally biased region" description="Acidic residues" evidence="6">
    <location>
        <begin position="19"/>
        <end position="29"/>
    </location>
</feature>
<keyword evidence="8" id="KW-1185">Reference proteome</keyword>
<evidence type="ECO:0000313" key="7">
    <source>
        <dbReference type="EMBL" id="KAF0982060.1"/>
    </source>
</evidence>
<evidence type="ECO:0000256" key="4">
    <source>
        <dbReference type="ARBA" id="ARBA00022917"/>
    </source>
</evidence>
<reference evidence="7 8" key="1">
    <citation type="journal article" date="2019" name="Sci. Rep.">
        <title>Nanopore sequencing improves the draft genome of the human pathogenic amoeba Naegleria fowleri.</title>
        <authorList>
            <person name="Liechti N."/>
            <person name="Schurch N."/>
            <person name="Bruggmann R."/>
            <person name="Wittwer M."/>
        </authorList>
    </citation>
    <scope>NUCLEOTIDE SEQUENCE [LARGE SCALE GENOMIC DNA]</scope>
    <source>
        <strain evidence="7 8">ATCC 30894</strain>
    </source>
</reference>
<dbReference type="InterPro" id="IPR023398">
    <property type="entry name" value="TIF_eIF4e-like"/>
</dbReference>
<dbReference type="OMA" id="NSVEQFW"/>
<dbReference type="GeneID" id="68119136"/>
<dbReference type="AlphaFoldDB" id="A0A6A5C8G9"/>
<evidence type="ECO:0008006" key="9">
    <source>
        <dbReference type="Google" id="ProtNLM"/>
    </source>
</evidence>
<dbReference type="Proteomes" id="UP000444721">
    <property type="component" value="Unassembled WGS sequence"/>
</dbReference>
<keyword evidence="1 5" id="KW-0396">Initiation factor</keyword>
<dbReference type="GO" id="GO:0006417">
    <property type="term" value="P:regulation of translation"/>
    <property type="evidence" value="ECO:0007669"/>
    <property type="project" value="UniProtKB-KW"/>
</dbReference>
<comment type="caution">
    <text evidence="7">The sequence shown here is derived from an EMBL/GenBank/DDBJ whole genome shotgun (WGS) entry which is preliminary data.</text>
</comment>
<comment type="similarity">
    <text evidence="5">Belongs to the eukaryotic initiation factor 4E family.</text>
</comment>
<dbReference type="OrthoDB" id="17977at2759"/>
<name>A0A6A5C8G9_NAEFO</name>
<dbReference type="EMBL" id="VFQX01000012">
    <property type="protein sequence ID" value="KAF0982060.1"/>
    <property type="molecule type" value="Genomic_DNA"/>
</dbReference>
<feature type="region of interest" description="Disordered" evidence="6">
    <location>
        <begin position="1"/>
        <end position="41"/>
    </location>
</feature>
<keyword evidence="4 5" id="KW-0648">Protein biosynthesis</keyword>
<dbReference type="SUPFAM" id="SSF55418">
    <property type="entry name" value="eIF4e-like"/>
    <property type="match status" value="1"/>
</dbReference>
<dbReference type="GO" id="GO:0016281">
    <property type="term" value="C:eukaryotic translation initiation factor 4F complex"/>
    <property type="evidence" value="ECO:0007669"/>
    <property type="project" value="TreeGrafter"/>
</dbReference>
<evidence type="ECO:0000256" key="3">
    <source>
        <dbReference type="ARBA" id="ARBA00022884"/>
    </source>
</evidence>
<protein>
    <recommendedName>
        <fullName evidence="9">Eukaryotic translation initiation factor 4E</fullName>
    </recommendedName>
</protein>
<keyword evidence="3 5" id="KW-0694">RNA-binding</keyword>
<dbReference type="GO" id="GO:0000340">
    <property type="term" value="F:RNA 7-methylguanosine cap binding"/>
    <property type="evidence" value="ECO:0007669"/>
    <property type="project" value="TreeGrafter"/>
</dbReference>
<evidence type="ECO:0000256" key="5">
    <source>
        <dbReference type="RuleBase" id="RU004374"/>
    </source>
</evidence>
<evidence type="ECO:0000313" key="8">
    <source>
        <dbReference type="Proteomes" id="UP000444721"/>
    </source>
</evidence>
<proteinExistence type="inferred from homology"/>
<dbReference type="RefSeq" id="XP_044566773.1">
    <property type="nucleotide sequence ID" value="XM_044702384.1"/>
</dbReference>
<dbReference type="PANTHER" id="PTHR11960">
    <property type="entry name" value="EUKARYOTIC TRANSLATION INITIATION FACTOR 4E RELATED"/>
    <property type="match status" value="1"/>
</dbReference>
<keyword evidence="2" id="KW-0810">Translation regulation</keyword>